<organism evidence="3 4">
    <name type="scientific">Didymodactylos carnosus</name>
    <dbReference type="NCBI Taxonomy" id="1234261"/>
    <lineage>
        <taxon>Eukaryota</taxon>
        <taxon>Metazoa</taxon>
        <taxon>Spiralia</taxon>
        <taxon>Gnathifera</taxon>
        <taxon>Rotifera</taxon>
        <taxon>Eurotatoria</taxon>
        <taxon>Bdelloidea</taxon>
        <taxon>Philodinida</taxon>
        <taxon>Philodinidae</taxon>
        <taxon>Didymodactylos</taxon>
    </lineage>
</organism>
<feature type="region of interest" description="Disordered" evidence="1">
    <location>
        <begin position="101"/>
        <end position="131"/>
    </location>
</feature>
<evidence type="ECO:0000256" key="1">
    <source>
        <dbReference type="SAM" id="MobiDB-lite"/>
    </source>
</evidence>
<gene>
    <name evidence="2" type="ORF">OVA965_LOCUS42101</name>
    <name evidence="3" type="ORF">TMI583_LOCUS43909</name>
</gene>
<dbReference type="Proteomes" id="UP000682733">
    <property type="component" value="Unassembled WGS sequence"/>
</dbReference>
<sequence>SRNDHSYDSLPALNTSEWDQESDVPIDLSKPPASASAIVFVSQPSPSLSPTTAIRNALRTMRPPIIEQPVAKRMVLDRQFGQLLTGEQVYKQMKEKEELKSAKAKSTKVISTPVSSTPKRSVNRRRKTKTQVSVADDLMTVTDTPLTFTAAESLITSATATSTSSTLTAVITTDPITTTYTSLVNIRQPSHNEIQFSFASSDAWNNVPGHSNFPRTTTQASILHPYPPAATVTTYSQCTAQPYSATVDPYPLRDMSLNNQLSVPETTLHNFIHAYFVRLKRQTCFCTILNELFLKSSYYLNMFYIVYDADIIFRQTT</sequence>
<evidence type="ECO:0000313" key="4">
    <source>
        <dbReference type="Proteomes" id="UP000682733"/>
    </source>
</evidence>
<comment type="caution">
    <text evidence="3">The sequence shown here is derived from an EMBL/GenBank/DDBJ whole genome shotgun (WGS) entry which is preliminary data.</text>
</comment>
<dbReference type="EMBL" id="CAJOBA010074424">
    <property type="protein sequence ID" value="CAF4409657.1"/>
    <property type="molecule type" value="Genomic_DNA"/>
</dbReference>
<accession>A0A8S2VNJ5</accession>
<dbReference type="EMBL" id="CAJNOK010050640">
    <property type="protein sequence ID" value="CAF1601172.1"/>
    <property type="molecule type" value="Genomic_DNA"/>
</dbReference>
<evidence type="ECO:0000313" key="2">
    <source>
        <dbReference type="EMBL" id="CAF1601172.1"/>
    </source>
</evidence>
<feature type="compositionally biased region" description="Polar residues" evidence="1">
    <location>
        <begin position="109"/>
        <end position="120"/>
    </location>
</feature>
<name>A0A8S2VNJ5_9BILA</name>
<dbReference type="AlphaFoldDB" id="A0A8S2VNJ5"/>
<protein>
    <submittedName>
        <fullName evidence="3">Uncharacterized protein</fullName>
    </submittedName>
</protein>
<feature type="region of interest" description="Disordered" evidence="1">
    <location>
        <begin position="1"/>
        <end position="25"/>
    </location>
</feature>
<dbReference type="Proteomes" id="UP000677228">
    <property type="component" value="Unassembled WGS sequence"/>
</dbReference>
<evidence type="ECO:0000313" key="3">
    <source>
        <dbReference type="EMBL" id="CAF4409657.1"/>
    </source>
</evidence>
<feature type="non-terminal residue" evidence="3">
    <location>
        <position position="1"/>
    </location>
</feature>
<reference evidence="3" key="1">
    <citation type="submission" date="2021-02" db="EMBL/GenBank/DDBJ databases">
        <authorList>
            <person name="Nowell W R."/>
        </authorList>
    </citation>
    <scope>NUCLEOTIDE SEQUENCE</scope>
</reference>
<proteinExistence type="predicted"/>